<dbReference type="GeneID" id="59347036"/>
<protein>
    <submittedName>
        <fullName evidence="2">Uncharacterized protein</fullName>
    </submittedName>
</protein>
<feature type="region of interest" description="Disordered" evidence="1">
    <location>
        <begin position="49"/>
        <end position="110"/>
    </location>
</feature>
<keyword evidence="3" id="KW-1185">Reference proteome</keyword>
<dbReference type="RefSeq" id="XP_037220164.1">
    <property type="nucleotide sequence ID" value="XM_037364520.1"/>
</dbReference>
<organism evidence="2 3">
    <name type="scientific">Mycena indigotica</name>
    <dbReference type="NCBI Taxonomy" id="2126181"/>
    <lineage>
        <taxon>Eukaryota</taxon>
        <taxon>Fungi</taxon>
        <taxon>Dikarya</taxon>
        <taxon>Basidiomycota</taxon>
        <taxon>Agaricomycotina</taxon>
        <taxon>Agaricomycetes</taxon>
        <taxon>Agaricomycetidae</taxon>
        <taxon>Agaricales</taxon>
        <taxon>Marasmiineae</taxon>
        <taxon>Mycenaceae</taxon>
        <taxon>Mycena</taxon>
    </lineage>
</organism>
<gene>
    <name evidence="2" type="ORF">MIND_00783300</name>
</gene>
<evidence type="ECO:0000313" key="3">
    <source>
        <dbReference type="Proteomes" id="UP000636479"/>
    </source>
</evidence>
<dbReference type="Proteomes" id="UP000636479">
    <property type="component" value="Unassembled WGS sequence"/>
</dbReference>
<feature type="region of interest" description="Disordered" evidence="1">
    <location>
        <begin position="326"/>
        <end position="364"/>
    </location>
</feature>
<feature type="compositionally biased region" description="Polar residues" evidence="1">
    <location>
        <begin position="344"/>
        <end position="359"/>
    </location>
</feature>
<sequence length="649" mass="70249">MQPDPSLPKLIPLIRPNLPTGAYRSPSPSRRTNVAMIYARPSYSAFKQINSADEARRRAELVTPELDDAASPSGLTPPTPTPVRFPSQQSRLLDPDSPMDDHEDSEEDQVEKMEAKLEDDFVENNTLLPANLHPDLTMVDALAYTNLEPALEDPAVNDALDKLFNTPAFYEAAGFPLPSHFPHNSSTIEDPAELVLLPEEAPDVLSYAKDLVLYMNDQAINDEHLVPGGGARLADNTVFQQTFLTALMESSAPTMTSEMLSVNSNNRGSFDSDIIPVFSVPSAEIEEPTNVKCSNTNVFGDSASTASDTLAANQYQDLVMDITNEPATPEASVDGPENDRPLHQVSNHGEAHSQSTSLSHPDKIETLSPQDYTLCSQNYLKFSDQPIPAPTRFPPSPNRLVNCRSPLDEDGKPEDAEFEPAFSLPAADNPILTVNLASLLNDPEVTDGLNAVIDNLQLHNALNLPLDASTIDNIAPDLVSLPEEAPHVDYSESIIEYLNNQSISDENQMVTAALMNSSNTIDGQAVNSKTHGSLPADSVLPKLSAQDETQTGTAIVNSIEELVGPQGTDDTLSANRHADFAFDISNTVANEPNEESNVSHISGDGVENNGVSKKVFQLGDASLWSRDFGLNGQVQNDAGKRKVTRQVVL</sequence>
<reference evidence="2" key="1">
    <citation type="submission" date="2020-05" db="EMBL/GenBank/DDBJ databases">
        <title>Mycena genomes resolve the evolution of fungal bioluminescence.</title>
        <authorList>
            <person name="Tsai I.J."/>
        </authorList>
    </citation>
    <scope>NUCLEOTIDE SEQUENCE</scope>
    <source>
        <strain evidence="2">171206Taipei</strain>
    </source>
</reference>
<dbReference type="EMBL" id="JACAZF010000006">
    <property type="protein sequence ID" value="KAF7302164.1"/>
    <property type="molecule type" value="Genomic_DNA"/>
</dbReference>
<name>A0A8H6SMQ5_9AGAR</name>
<feature type="compositionally biased region" description="Acidic residues" evidence="1">
    <location>
        <begin position="97"/>
        <end position="109"/>
    </location>
</feature>
<comment type="caution">
    <text evidence="2">The sequence shown here is derived from an EMBL/GenBank/DDBJ whole genome shotgun (WGS) entry which is preliminary data.</text>
</comment>
<evidence type="ECO:0000256" key="1">
    <source>
        <dbReference type="SAM" id="MobiDB-lite"/>
    </source>
</evidence>
<proteinExistence type="predicted"/>
<dbReference type="AlphaFoldDB" id="A0A8H6SMQ5"/>
<accession>A0A8H6SMQ5</accession>
<evidence type="ECO:0000313" key="2">
    <source>
        <dbReference type="EMBL" id="KAF7302164.1"/>
    </source>
</evidence>